<evidence type="ECO:0000313" key="1">
    <source>
        <dbReference type="EMBL" id="MBB5661714.1"/>
    </source>
</evidence>
<dbReference type="Gene3D" id="3.40.50.150">
    <property type="entry name" value="Vaccinia Virus protein VP39"/>
    <property type="match status" value="1"/>
</dbReference>
<dbReference type="InterPro" id="IPR029063">
    <property type="entry name" value="SAM-dependent_MTases_sf"/>
</dbReference>
<reference evidence="1 2" key="1">
    <citation type="submission" date="2020-08" db="EMBL/GenBank/DDBJ databases">
        <title>Genomic Encyclopedia of Type Strains, Phase IV (KMG-IV): sequencing the most valuable type-strain genomes for metagenomic binning, comparative biology and taxonomic classification.</title>
        <authorList>
            <person name="Goeker M."/>
        </authorList>
    </citation>
    <scope>NUCLEOTIDE SEQUENCE [LARGE SCALE GENOMIC DNA]</scope>
    <source>
        <strain evidence="1 2">DSM 24448</strain>
    </source>
</reference>
<evidence type="ECO:0000313" key="2">
    <source>
        <dbReference type="Proteomes" id="UP000548978"/>
    </source>
</evidence>
<accession>A0A7W9A589</accession>
<dbReference type="SUPFAM" id="SSF53335">
    <property type="entry name" value="S-adenosyl-L-methionine-dependent methyltransferases"/>
    <property type="match status" value="1"/>
</dbReference>
<dbReference type="AlphaFoldDB" id="A0A7W9A589"/>
<keyword evidence="2" id="KW-1185">Reference proteome</keyword>
<comment type="caution">
    <text evidence="1">The sequence shown here is derived from an EMBL/GenBank/DDBJ whole genome shotgun (WGS) entry which is preliminary data.</text>
</comment>
<name>A0A7W9A589_9CAUL</name>
<organism evidence="1 2">
    <name type="scientific">Brevundimonas halotolerans</name>
    <dbReference type="NCBI Taxonomy" id="69670"/>
    <lineage>
        <taxon>Bacteria</taxon>
        <taxon>Pseudomonadati</taxon>
        <taxon>Pseudomonadota</taxon>
        <taxon>Alphaproteobacteria</taxon>
        <taxon>Caulobacterales</taxon>
        <taxon>Caulobacteraceae</taxon>
        <taxon>Brevundimonas</taxon>
    </lineage>
</organism>
<evidence type="ECO:0008006" key="3">
    <source>
        <dbReference type="Google" id="ProtNLM"/>
    </source>
</evidence>
<gene>
    <name evidence="1" type="ORF">FHS65_002483</name>
</gene>
<dbReference type="EMBL" id="JACIJB010000014">
    <property type="protein sequence ID" value="MBB5661714.1"/>
    <property type="molecule type" value="Genomic_DNA"/>
</dbReference>
<dbReference type="RefSeq" id="WP_164461789.1">
    <property type="nucleotide sequence ID" value="NZ_JACIJB010000014.1"/>
</dbReference>
<protein>
    <recommendedName>
        <fullName evidence="3">Class I SAM-dependent methyltransferase</fullName>
    </recommendedName>
</protein>
<proteinExistence type="predicted"/>
<dbReference type="Proteomes" id="UP000548978">
    <property type="component" value="Unassembled WGS sequence"/>
</dbReference>
<sequence length="206" mass="22954">MTGDNEKRFSGVYEQRLWGSRESASGPGSERAAPTVLLALHVLDTVIREHGVRSMADIPCGDFNWMPELLAAHPDVTYVGYDVVPALIRDNRLSHPTHEFRLLDITLAAPERTDLIFSKDLLNHLSEADVWAALENMVASGADWLLVTTNRGFENVDLDPVVPHASRVLDLEAPPYSLPEPVSGDHYLLLYRMEDVARRLAERATS</sequence>